<dbReference type="PANTHER" id="PTHR43065:SF50">
    <property type="entry name" value="HISTIDINE KINASE"/>
    <property type="match status" value="1"/>
</dbReference>
<dbReference type="eggNOG" id="COG4191">
    <property type="taxonomic scope" value="Bacteria"/>
</dbReference>
<dbReference type="InterPro" id="IPR003594">
    <property type="entry name" value="HATPase_dom"/>
</dbReference>
<keyword evidence="6" id="KW-0808">Transferase</keyword>
<sequence>MEHSSQQGEAKEVAELKAKVSSLERQLKRQKHARKNAEWFLESYSNDAYLANQALRKALHDSKKRERELLYLNRSASQLTQSDSGSGFIFSALKSAVEFTDAYCGIVLITSPGKEPEIADNKVWTHDEGWIDAPDMVSTILEALPLSYCDDYSHWCVSAIDNPRIEQEVRLLHFMQKLGKDENAWLALVTKDDHLDEEMLHILDTTKHYLQFGLGYQSTKHEVRHQKAALSSMQENQAHLQEKLVSADKMAMLGQLAAGIAHEINNPIGYVRSNTSVAKDIFKDYQSALGDIQGLCEQAGGDILARFREFEDRYSLNESAEAIAEMFEESSEGIERIVEIVKALRSFSYPSAGKRSAVSLVEAVNSAVKLTANLHKYKNSVNFIAPSHDVQVLGNAGQIQQVLVNLLTNAIYATPEGKSIFIRLDETDTLAILSVEDQGHGMSKDVISKMFTPFFTTKPPGDGTGLGMSISLTIIEEHEGEIEVVSQENQGTTVSVSLKRA</sequence>
<dbReference type="RefSeq" id="WP_044058361.1">
    <property type="nucleotide sequence ID" value="NZ_CBCSKJ010000004.1"/>
</dbReference>
<dbReference type="KEGG" id="aal:EP13_17645"/>
<dbReference type="PANTHER" id="PTHR43065">
    <property type="entry name" value="SENSOR HISTIDINE KINASE"/>
    <property type="match status" value="1"/>
</dbReference>
<keyword evidence="4" id="KW-0175">Coiled coil</keyword>
<feature type="domain" description="Histidine kinase" evidence="5">
    <location>
        <begin position="259"/>
        <end position="501"/>
    </location>
</feature>
<reference evidence="6 7" key="1">
    <citation type="submission" date="2014-06" db="EMBL/GenBank/DDBJ databases">
        <title>Genomes of Alteromonas australica, a world apart.</title>
        <authorList>
            <person name="Gonzaga A."/>
            <person name="Lopez-Perez M."/>
            <person name="Rodriguez-Valera F."/>
        </authorList>
    </citation>
    <scope>NUCLEOTIDE SEQUENCE [LARGE SCALE GENOMIC DNA]</scope>
    <source>
        <strain evidence="6 7">H 17</strain>
    </source>
</reference>
<keyword evidence="7" id="KW-1185">Reference proteome</keyword>
<evidence type="ECO:0000313" key="7">
    <source>
        <dbReference type="Proteomes" id="UP000056090"/>
    </source>
</evidence>
<dbReference type="InterPro" id="IPR004358">
    <property type="entry name" value="Sig_transdc_His_kin-like_C"/>
</dbReference>
<dbReference type="SUPFAM" id="SSF55874">
    <property type="entry name" value="ATPase domain of HSP90 chaperone/DNA topoisomerase II/histidine kinase"/>
    <property type="match status" value="1"/>
</dbReference>
<dbReference type="Gene3D" id="1.10.287.130">
    <property type="match status" value="1"/>
</dbReference>
<dbReference type="PRINTS" id="PR00344">
    <property type="entry name" value="BCTRLSENSOR"/>
</dbReference>
<protein>
    <recommendedName>
        <fullName evidence="2">histidine kinase</fullName>
        <ecNumber evidence="2">2.7.13.3</ecNumber>
    </recommendedName>
</protein>
<proteinExistence type="predicted"/>
<dbReference type="SUPFAM" id="SSF47384">
    <property type="entry name" value="Homodimeric domain of signal transducing histidine kinase"/>
    <property type="match status" value="1"/>
</dbReference>
<dbReference type="EMBL" id="CP008849">
    <property type="protein sequence ID" value="AIG00360.1"/>
    <property type="molecule type" value="Genomic_DNA"/>
</dbReference>
<evidence type="ECO:0000256" key="3">
    <source>
        <dbReference type="ARBA" id="ARBA00022553"/>
    </source>
</evidence>
<dbReference type="Pfam" id="PF02518">
    <property type="entry name" value="HATPase_c"/>
    <property type="match status" value="1"/>
</dbReference>
<dbReference type="InterPro" id="IPR005467">
    <property type="entry name" value="His_kinase_dom"/>
</dbReference>
<name>A0A075P0F0_9ALTE</name>
<accession>A0A075P0F0</accession>
<evidence type="ECO:0000256" key="1">
    <source>
        <dbReference type="ARBA" id="ARBA00000085"/>
    </source>
</evidence>
<dbReference type="EC" id="2.7.13.3" evidence="2"/>
<dbReference type="CDD" id="cd00082">
    <property type="entry name" value="HisKA"/>
    <property type="match status" value="1"/>
</dbReference>
<dbReference type="InterPro" id="IPR036890">
    <property type="entry name" value="HATPase_C_sf"/>
</dbReference>
<organism evidence="6 7">
    <name type="scientific">Alteromonas australica</name>
    <dbReference type="NCBI Taxonomy" id="589873"/>
    <lineage>
        <taxon>Bacteria</taxon>
        <taxon>Pseudomonadati</taxon>
        <taxon>Pseudomonadota</taxon>
        <taxon>Gammaproteobacteria</taxon>
        <taxon>Alteromonadales</taxon>
        <taxon>Alteromonadaceae</taxon>
        <taxon>Alteromonas/Salinimonas group</taxon>
        <taxon>Alteromonas</taxon>
    </lineage>
</organism>
<evidence type="ECO:0000259" key="5">
    <source>
        <dbReference type="PROSITE" id="PS50109"/>
    </source>
</evidence>
<dbReference type="PROSITE" id="PS50109">
    <property type="entry name" value="HIS_KIN"/>
    <property type="match status" value="1"/>
</dbReference>
<comment type="catalytic activity">
    <reaction evidence="1">
        <text>ATP + protein L-histidine = ADP + protein N-phospho-L-histidine.</text>
        <dbReference type="EC" id="2.7.13.3"/>
    </reaction>
</comment>
<evidence type="ECO:0000256" key="4">
    <source>
        <dbReference type="SAM" id="Coils"/>
    </source>
</evidence>
<dbReference type="GeneID" id="78256705"/>
<keyword evidence="3" id="KW-0597">Phosphoprotein</keyword>
<dbReference type="Proteomes" id="UP000056090">
    <property type="component" value="Chromosome"/>
</dbReference>
<keyword evidence="6" id="KW-0418">Kinase</keyword>
<dbReference type="InterPro" id="IPR003661">
    <property type="entry name" value="HisK_dim/P_dom"/>
</dbReference>
<dbReference type="InterPro" id="IPR036097">
    <property type="entry name" value="HisK_dim/P_sf"/>
</dbReference>
<evidence type="ECO:0000256" key="2">
    <source>
        <dbReference type="ARBA" id="ARBA00012438"/>
    </source>
</evidence>
<dbReference type="GO" id="GO:0000155">
    <property type="term" value="F:phosphorelay sensor kinase activity"/>
    <property type="evidence" value="ECO:0007669"/>
    <property type="project" value="InterPro"/>
</dbReference>
<dbReference type="Gene3D" id="3.30.565.10">
    <property type="entry name" value="Histidine kinase-like ATPase, C-terminal domain"/>
    <property type="match status" value="1"/>
</dbReference>
<evidence type="ECO:0000313" key="6">
    <source>
        <dbReference type="EMBL" id="AIG00360.1"/>
    </source>
</evidence>
<gene>
    <name evidence="6" type="ORF">EP13_17645</name>
</gene>
<dbReference type="AlphaFoldDB" id="A0A075P0F0"/>
<dbReference type="SMART" id="SM00387">
    <property type="entry name" value="HATPase_c"/>
    <property type="match status" value="1"/>
</dbReference>
<feature type="coiled-coil region" evidence="4">
    <location>
        <begin position="6"/>
        <end position="33"/>
    </location>
</feature>